<comment type="cofactor">
    <cofactor evidence="1">
        <name>FMN</name>
        <dbReference type="ChEBI" id="CHEBI:58210"/>
    </cofactor>
</comment>
<proteinExistence type="predicted"/>
<keyword evidence="9" id="KW-1185">Reference proteome</keyword>
<dbReference type="GO" id="GO:0003959">
    <property type="term" value="F:NADPH dehydrogenase activity"/>
    <property type="evidence" value="ECO:0007669"/>
    <property type="project" value="InterPro"/>
</dbReference>
<evidence type="ECO:0000256" key="4">
    <source>
        <dbReference type="ARBA" id="ARBA00022857"/>
    </source>
</evidence>
<evidence type="ECO:0000256" key="2">
    <source>
        <dbReference type="ARBA" id="ARBA00022630"/>
    </source>
</evidence>
<gene>
    <name evidence="8" type="ORF">AGR7A_pAt20245</name>
</gene>
<dbReference type="PANTHER" id="PTHR43303:SF4">
    <property type="entry name" value="NADPH DEHYDROGENASE C23G7.10C-RELATED"/>
    <property type="match status" value="1"/>
</dbReference>
<dbReference type="RefSeq" id="WP_080855183.1">
    <property type="nucleotide sequence ID" value="NZ_LT009777.1"/>
</dbReference>
<dbReference type="InterPro" id="IPR001155">
    <property type="entry name" value="OxRdtase_FMN_N"/>
</dbReference>
<evidence type="ECO:0000313" key="9">
    <source>
        <dbReference type="Proteomes" id="UP000192140"/>
    </source>
</evidence>
<dbReference type="GO" id="GO:0010181">
    <property type="term" value="F:FMN binding"/>
    <property type="evidence" value="ECO:0007669"/>
    <property type="project" value="InterPro"/>
</dbReference>
<keyword evidence="4" id="KW-0521">NADP</keyword>
<name>A0A1S7U9L1_9HYPH</name>
<dbReference type="InterPro" id="IPR044152">
    <property type="entry name" value="YqjM-like"/>
</dbReference>
<feature type="domain" description="NADH:flavin oxidoreductase/NADH oxidase N-terminal" evidence="7">
    <location>
        <begin position="20"/>
        <end position="365"/>
    </location>
</feature>
<dbReference type="Gene3D" id="3.20.20.70">
    <property type="entry name" value="Aldolase class I"/>
    <property type="match status" value="1"/>
</dbReference>
<evidence type="ECO:0000256" key="3">
    <source>
        <dbReference type="ARBA" id="ARBA00022643"/>
    </source>
</evidence>
<dbReference type="CDD" id="cd02932">
    <property type="entry name" value="OYE_YqiM_FMN"/>
    <property type="match status" value="1"/>
</dbReference>
<evidence type="ECO:0000259" key="7">
    <source>
        <dbReference type="Pfam" id="PF00724"/>
    </source>
</evidence>
<dbReference type="EMBL" id="FCNP01000049">
    <property type="protein sequence ID" value="CVI63475.1"/>
    <property type="molecule type" value="Genomic_DNA"/>
</dbReference>
<evidence type="ECO:0000256" key="6">
    <source>
        <dbReference type="SAM" id="MobiDB-lite"/>
    </source>
</evidence>
<comment type="caution">
    <text evidence="8">The sequence shown here is derived from an EMBL/GenBank/DDBJ whole genome shotgun (WGS) entry which is preliminary data.</text>
</comment>
<dbReference type="Proteomes" id="UP000192140">
    <property type="component" value="Unassembled WGS sequence"/>
</dbReference>
<keyword evidence="5" id="KW-0560">Oxidoreductase</keyword>
<dbReference type="Pfam" id="PF00724">
    <property type="entry name" value="Oxidored_FMN"/>
    <property type="match status" value="1"/>
</dbReference>
<feature type="region of interest" description="Disordered" evidence="6">
    <location>
        <begin position="120"/>
        <end position="156"/>
    </location>
</feature>
<keyword evidence="3" id="KW-0288">FMN</keyword>
<reference evidence="8" key="1">
    <citation type="submission" date="2016-01" db="EMBL/GenBank/DDBJ databases">
        <authorList>
            <person name="Regsiter A."/>
            <person name="william w."/>
        </authorList>
    </citation>
    <scope>NUCLEOTIDE SEQUENCE</scope>
    <source>
        <strain evidence="8">NCPPB 1641</strain>
    </source>
</reference>
<sequence length="403" mass="43284">MSVNANHSDRAKGALGLPLLFTPMRIRGMTLPNRLMLAPMSQYSAGRDGFAGDWHLVHLGKFALGGMGIVLTEATAVDPNGRLSYGDLGLWEDAQILGMRRITNFIRDQGVLSAVQLGHTGRKAGQQRPWEGKGALSPKEWERGETPFPTVGPTDEPAEPGYPAPHALEMHEIPALVHKFADAAARADAAGFDIVEIHAGHGYLIASFLSPVSNTRTDAYDGDRAGRMRLALEVACAMREKWPTRKPLFCRLSIVDGAENGWAIDDSVALASALGECGVDLIDCSAGGLKNSTVLANAARVPGYQVPLSAETRRRSSMPTASVGLILDAAHAEEILQKGEADLITIGRQALYDPFWALHARQQLSADPSFTGWGEQAAWWLSRRAAGLASLRMAPDGSSLHEP</sequence>
<dbReference type="PANTHER" id="PTHR43303">
    <property type="entry name" value="NADPH DEHYDROGENASE C23G7.10C-RELATED"/>
    <property type="match status" value="1"/>
</dbReference>
<keyword evidence="2" id="KW-0285">Flavoprotein</keyword>
<organism evidence="8 9">
    <name type="scientific">Agrobacterium deltaense NCPPB 1641</name>
    <dbReference type="NCBI Taxonomy" id="1183425"/>
    <lineage>
        <taxon>Bacteria</taxon>
        <taxon>Pseudomonadati</taxon>
        <taxon>Pseudomonadota</taxon>
        <taxon>Alphaproteobacteria</taxon>
        <taxon>Hyphomicrobiales</taxon>
        <taxon>Rhizobiaceae</taxon>
        <taxon>Rhizobium/Agrobacterium group</taxon>
        <taxon>Agrobacterium</taxon>
    </lineage>
</organism>
<protein>
    <submittedName>
        <fullName evidence="8">NADH:flavin oxidoreductase / NADH oxidase family protein</fullName>
    </submittedName>
</protein>
<evidence type="ECO:0000313" key="8">
    <source>
        <dbReference type="EMBL" id="CVI63475.1"/>
    </source>
</evidence>
<evidence type="ECO:0000256" key="5">
    <source>
        <dbReference type="ARBA" id="ARBA00023002"/>
    </source>
</evidence>
<dbReference type="AlphaFoldDB" id="A0A1S7U9L1"/>
<accession>A0A1S7U9L1</accession>
<dbReference type="InterPro" id="IPR013785">
    <property type="entry name" value="Aldolase_TIM"/>
</dbReference>
<dbReference type="GO" id="GO:0050661">
    <property type="term" value="F:NADP binding"/>
    <property type="evidence" value="ECO:0007669"/>
    <property type="project" value="InterPro"/>
</dbReference>
<dbReference type="SUPFAM" id="SSF51395">
    <property type="entry name" value="FMN-linked oxidoreductases"/>
    <property type="match status" value="1"/>
</dbReference>
<evidence type="ECO:0000256" key="1">
    <source>
        <dbReference type="ARBA" id="ARBA00001917"/>
    </source>
</evidence>